<dbReference type="InterPro" id="IPR001680">
    <property type="entry name" value="WD40_rpt"/>
</dbReference>
<comment type="caution">
    <text evidence="1">The sequence shown here is derived from an EMBL/GenBank/DDBJ whole genome shotgun (WGS) entry which is preliminary data.</text>
</comment>
<dbReference type="GO" id="GO:0097361">
    <property type="term" value="C:cytosolic [4Fe-4S] assembly targeting complex"/>
    <property type="evidence" value="ECO:0007669"/>
    <property type="project" value="TreeGrafter"/>
</dbReference>
<dbReference type="EMBL" id="CAJJDN010000433">
    <property type="protein sequence ID" value="CAD8131262.1"/>
    <property type="molecule type" value="Genomic_DNA"/>
</dbReference>
<dbReference type="AlphaFoldDB" id="A0A8S1RV75"/>
<evidence type="ECO:0000313" key="2">
    <source>
        <dbReference type="Proteomes" id="UP000692954"/>
    </source>
</evidence>
<gene>
    <name evidence="1" type="ORF">PSON_ATCC_30995.1.T4330002</name>
</gene>
<keyword evidence="2" id="KW-1185">Reference proteome</keyword>
<dbReference type="GO" id="GO:0016226">
    <property type="term" value="P:iron-sulfur cluster assembly"/>
    <property type="evidence" value="ECO:0007669"/>
    <property type="project" value="TreeGrafter"/>
</dbReference>
<dbReference type="PANTHER" id="PTHR19920">
    <property type="entry name" value="WD40 PROTEIN CIAO1"/>
    <property type="match status" value="1"/>
</dbReference>
<organism evidence="1 2">
    <name type="scientific">Paramecium sonneborni</name>
    <dbReference type="NCBI Taxonomy" id="65129"/>
    <lineage>
        <taxon>Eukaryota</taxon>
        <taxon>Sar</taxon>
        <taxon>Alveolata</taxon>
        <taxon>Ciliophora</taxon>
        <taxon>Intramacronucleata</taxon>
        <taxon>Oligohymenophorea</taxon>
        <taxon>Peniculida</taxon>
        <taxon>Parameciidae</taxon>
        <taxon>Paramecium</taxon>
    </lineage>
</organism>
<accession>A0A8S1RV75</accession>
<dbReference type="Proteomes" id="UP000692954">
    <property type="component" value="Unassembled WGS sequence"/>
</dbReference>
<protein>
    <submittedName>
        <fullName evidence="1">Uncharacterized protein</fullName>
    </submittedName>
</protein>
<dbReference type="SMART" id="SM00320">
    <property type="entry name" value="WD40"/>
    <property type="match status" value="2"/>
</dbReference>
<reference evidence="1" key="1">
    <citation type="submission" date="2021-01" db="EMBL/GenBank/DDBJ databases">
        <authorList>
            <consortium name="Genoscope - CEA"/>
            <person name="William W."/>
        </authorList>
    </citation>
    <scope>NUCLEOTIDE SEQUENCE</scope>
</reference>
<dbReference type="OrthoDB" id="308556at2759"/>
<dbReference type="PANTHER" id="PTHR19920:SF0">
    <property type="entry name" value="CYTOSOLIC IRON-SULFUR PROTEIN ASSEMBLY PROTEIN CIAO1-RELATED"/>
    <property type="match status" value="1"/>
</dbReference>
<dbReference type="Pfam" id="PF00400">
    <property type="entry name" value="WD40"/>
    <property type="match status" value="2"/>
</dbReference>
<name>A0A8S1RV75_9CILI</name>
<evidence type="ECO:0000313" key="1">
    <source>
        <dbReference type="EMBL" id="CAD8131262.1"/>
    </source>
</evidence>
<proteinExistence type="predicted"/>
<sequence length="258" mass="30198">MQKINDRKKKQPEVVRSSKKRFSISRKIANRRMSNSNLFSSEETKIQFHLSKAKKEDLIISCSFDKTIKFWIKQNGWICSQTITDHINSVYGLSMNDSQNKLISCGSDNLILIIEYSSQDKKWSIIQKIKVENYGIRICFIDDNIFTLQPYSKEQMHIYELNNTYKQYSKTKDLIVKCGSDGACLFPQQYIKQKYLLVNKNGQNINLIKRKENGDFITQQSIDFGTSSLFGIMSDNGEYLITWDDISKEIQIRKYQEK</sequence>